<evidence type="ECO:0000256" key="4">
    <source>
        <dbReference type="ARBA" id="ARBA00022840"/>
    </source>
</evidence>
<evidence type="ECO:0000256" key="1">
    <source>
        <dbReference type="ARBA" id="ARBA00009104"/>
    </source>
</evidence>
<dbReference type="EC" id="2.7.1.176" evidence="2"/>
<dbReference type="InterPro" id="IPR011990">
    <property type="entry name" value="TPR-like_helical_dom_sf"/>
</dbReference>
<dbReference type="EMBL" id="JBFAUK010000002">
    <property type="protein sequence ID" value="MEV5505705.1"/>
    <property type="molecule type" value="Genomic_DNA"/>
</dbReference>
<evidence type="ECO:0000259" key="7">
    <source>
        <dbReference type="SMART" id="SM00382"/>
    </source>
</evidence>
<dbReference type="RefSeq" id="WP_109280396.1">
    <property type="nucleotide sequence ID" value="NZ_JBFAUK010000002.1"/>
</dbReference>
<comment type="catalytic activity">
    <reaction evidence="6">
        <text>UDP-N-acetyl-alpha-D-glucosamine + ATP = UDP-N-acetyl-alpha-D-glucosamine 3'-phosphate + ADP + H(+)</text>
        <dbReference type="Rhea" id="RHEA:32671"/>
        <dbReference type="ChEBI" id="CHEBI:15378"/>
        <dbReference type="ChEBI" id="CHEBI:30616"/>
        <dbReference type="ChEBI" id="CHEBI:57705"/>
        <dbReference type="ChEBI" id="CHEBI:64353"/>
        <dbReference type="ChEBI" id="CHEBI:456216"/>
        <dbReference type="EC" id="2.7.1.176"/>
    </reaction>
</comment>
<dbReference type="PRINTS" id="PR00364">
    <property type="entry name" value="DISEASERSIST"/>
</dbReference>
<comment type="similarity">
    <text evidence="1">Belongs to the zeta toxin family.</text>
</comment>
<evidence type="ECO:0000256" key="2">
    <source>
        <dbReference type="ARBA" id="ARBA00011963"/>
    </source>
</evidence>
<name>A0ABV3JVP6_STRON</name>
<dbReference type="Proteomes" id="UP001552594">
    <property type="component" value="Unassembled WGS sequence"/>
</dbReference>
<evidence type="ECO:0000256" key="6">
    <source>
        <dbReference type="ARBA" id="ARBA00048178"/>
    </source>
</evidence>
<dbReference type="Gene3D" id="3.40.50.300">
    <property type="entry name" value="P-loop containing nucleotide triphosphate hydrolases"/>
    <property type="match status" value="1"/>
</dbReference>
<dbReference type="SMART" id="SM00382">
    <property type="entry name" value="AAA"/>
    <property type="match status" value="1"/>
</dbReference>
<dbReference type="Pfam" id="PF06414">
    <property type="entry name" value="Zeta_toxin"/>
    <property type="match status" value="1"/>
</dbReference>
<keyword evidence="4" id="KW-0067">ATP-binding</keyword>
<accession>A0ABV3JVP6</accession>
<dbReference type="SUPFAM" id="SSF48452">
    <property type="entry name" value="TPR-like"/>
    <property type="match status" value="1"/>
</dbReference>
<organism evidence="8 9">
    <name type="scientific">Streptomyces orinoci</name>
    <name type="common">Streptoverticillium orinoci</name>
    <dbReference type="NCBI Taxonomy" id="67339"/>
    <lineage>
        <taxon>Bacteria</taxon>
        <taxon>Bacillati</taxon>
        <taxon>Actinomycetota</taxon>
        <taxon>Actinomycetes</taxon>
        <taxon>Kitasatosporales</taxon>
        <taxon>Streptomycetaceae</taxon>
        <taxon>Streptomyces</taxon>
    </lineage>
</organism>
<dbReference type="InterPro" id="IPR010488">
    <property type="entry name" value="Zeta_toxin_domain"/>
</dbReference>
<reference evidence="8 9" key="1">
    <citation type="submission" date="2024-06" db="EMBL/GenBank/DDBJ databases">
        <title>The Natural Products Discovery Center: Release of the First 8490 Sequenced Strains for Exploring Actinobacteria Biosynthetic Diversity.</title>
        <authorList>
            <person name="Kalkreuter E."/>
            <person name="Kautsar S.A."/>
            <person name="Yang D."/>
            <person name="Bader C.D."/>
            <person name="Teijaro C.N."/>
            <person name="Fluegel L."/>
            <person name="Davis C.M."/>
            <person name="Simpson J.R."/>
            <person name="Lauterbach L."/>
            <person name="Steele A.D."/>
            <person name="Gui C."/>
            <person name="Meng S."/>
            <person name="Li G."/>
            <person name="Viehrig K."/>
            <person name="Ye F."/>
            <person name="Su P."/>
            <person name="Kiefer A.F."/>
            <person name="Nichols A."/>
            <person name="Cepeda A.J."/>
            <person name="Yan W."/>
            <person name="Fan B."/>
            <person name="Jiang Y."/>
            <person name="Adhikari A."/>
            <person name="Zheng C.-J."/>
            <person name="Schuster L."/>
            <person name="Cowan T.M."/>
            <person name="Smanski M.J."/>
            <person name="Chevrette M.G."/>
            <person name="De Carvalho L.P.S."/>
            <person name="Shen B."/>
        </authorList>
    </citation>
    <scope>NUCLEOTIDE SEQUENCE [LARGE SCALE GENOMIC DNA]</scope>
    <source>
        <strain evidence="8 9">NPDC052347</strain>
    </source>
</reference>
<dbReference type="PANTHER" id="PTHR47691:SF3">
    <property type="entry name" value="HTH-TYPE TRANSCRIPTIONAL REGULATOR RV0890C-RELATED"/>
    <property type="match status" value="1"/>
</dbReference>
<sequence>MTYQLPPDIANFVNREQERQRALRAAAEWREPHRPLVIALSGPGGTGKTELAFRIARELSGSRRHVLLLDLDDLRREGVVDPIDAQGQLLLSLGVAGDCLESAPKARQRQFWQQTREKRPVIVVDNVRYGTELQPLLPASGESVVIVASHGPLYDLEGGAALELPLDPLSEEHATELLHRIIGDQDRRPAAEPEAVLGFVRMCSGLPAALRVAGRLMRSHPRRPLARLLDSLTAELEGAPVEKVWDAAYRQLDPQSALLYRLLPQHPGPSLSPQGAAALLGRGPDAAEEALDALERAGLVQFRDGRVRLHELLRAHARRCALRDGGAREHAEARRSMVLWYLRQAQRADALAAGARLTLAAPVPALPAAPDVELTGKAAAHDWLETERHVLHGCVTLAHAQQLDYEAWAFCEPLWTHYLDHPHHADVIDAFRTGRDAARRAGHPAALVRMRCQLARPLWERGRFAEAAEEIEAAVNARQALGDSDNERKLAASVTEFRGMLRSVRGDWAGAARDFEESRTVHRAIGNRYGEMLQTHRLGQAAAALGEFIRAAELLTEAHRAARELGRERMTARTGFELALVLRSLGRREEAYHLCAAALTAARARGSGFDEARVLDALAGLAEDAGDAEEAHERRAAARAVRERCGALRGV</sequence>
<evidence type="ECO:0000256" key="3">
    <source>
        <dbReference type="ARBA" id="ARBA00022741"/>
    </source>
</evidence>
<comment type="caution">
    <text evidence="8">The sequence shown here is derived from an EMBL/GenBank/DDBJ whole genome shotgun (WGS) entry which is preliminary data.</text>
</comment>
<evidence type="ECO:0000313" key="9">
    <source>
        <dbReference type="Proteomes" id="UP001552594"/>
    </source>
</evidence>
<dbReference type="InterPro" id="IPR003593">
    <property type="entry name" value="AAA+_ATPase"/>
</dbReference>
<gene>
    <name evidence="8" type="ORF">AB0L16_04405</name>
</gene>
<evidence type="ECO:0000256" key="5">
    <source>
        <dbReference type="ARBA" id="ARBA00032897"/>
    </source>
</evidence>
<keyword evidence="9" id="KW-1185">Reference proteome</keyword>
<protein>
    <recommendedName>
        <fullName evidence="5">UDP-N-acetylglucosamine kinase</fullName>
        <ecNumber evidence="2">2.7.1.176</ecNumber>
    </recommendedName>
    <alternativeName>
        <fullName evidence="5">UDP-N-acetylglucosamine kinase</fullName>
    </alternativeName>
</protein>
<keyword evidence="3" id="KW-0547">Nucleotide-binding</keyword>
<feature type="domain" description="AAA+ ATPase" evidence="7">
    <location>
        <begin position="34"/>
        <end position="176"/>
    </location>
</feature>
<evidence type="ECO:0000313" key="8">
    <source>
        <dbReference type="EMBL" id="MEV5505705.1"/>
    </source>
</evidence>
<dbReference type="PANTHER" id="PTHR47691">
    <property type="entry name" value="REGULATOR-RELATED"/>
    <property type="match status" value="1"/>
</dbReference>
<dbReference type="SUPFAM" id="SSF52540">
    <property type="entry name" value="P-loop containing nucleoside triphosphate hydrolases"/>
    <property type="match status" value="1"/>
</dbReference>
<dbReference type="Gene3D" id="1.25.40.10">
    <property type="entry name" value="Tetratricopeptide repeat domain"/>
    <property type="match status" value="1"/>
</dbReference>
<proteinExistence type="inferred from homology"/>
<dbReference type="InterPro" id="IPR027417">
    <property type="entry name" value="P-loop_NTPase"/>
</dbReference>